<name>A0A7G7MH48_9PSEU</name>
<dbReference type="KEGG" id="ppel:H6H00_29355"/>
<protein>
    <recommendedName>
        <fullName evidence="4">Permuted papain-like amidase enzyme, YaeF/YiiX, C92 family</fullName>
    </recommendedName>
</protein>
<keyword evidence="3" id="KW-1185">Reference proteome</keyword>
<dbReference type="RefSeq" id="WP_185718859.1">
    <property type="nucleotide sequence ID" value="NZ_BAAAWI010000001.1"/>
</dbReference>
<dbReference type="Proteomes" id="UP000515728">
    <property type="component" value="Chromosome"/>
</dbReference>
<sequence length="214" mass="22470">MLSIARGRLKHRLIRRVQQSHAGGAHRALAGFTHAALVVSGDGDLVEVSGGRLRRSHLREYRTRPLRILPITASDEVRRRVVARAEDACAQGAIYDAPAVLGIAVSALTGFSLALSWDGAYTCSGFVAHALAATGAPWDRDPAQVTPAQLASHLLRHTGGGAPERSPPHDPEVRPVRTGSACSAPSMTGAGPALRQQVGAGAQVEPGRRGRGPR</sequence>
<reference evidence="2 3" key="1">
    <citation type="submission" date="2020-08" db="EMBL/GenBank/DDBJ databases">
        <authorList>
            <person name="Mo P."/>
        </authorList>
    </citation>
    <scope>NUCLEOTIDE SEQUENCE [LARGE SCALE GENOMIC DNA]</scope>
    <source>
        <strain evidence="2 3">CGMCC 4.1532</strain>
    </source>
</reference>
<organism evidence="2 3">
    <name type="scientific">Pseudonocardia petroleophila</name>
    <dbReference type="NCBI Taxonomy" id="37331"/>
    <lineage>
        <taxon>Bacteria</taxon>
        <taxon>Bacillati</taxon>
        <taxon>Actinomycetota</taxon>
        <taxon>Actinomycetes</taxon>
        <taxon>Pseudonocardiales</taxon>
        <taxon>Pseudonocardiaceae</taxon>
        <taxon>Pseudonocardia</taxon>
    </lineage>
</organism>
<accession>A0A7G7MH48</accession>
<evidence type="ECO:0000313" key="3">
    <source>
        <dbReference type="Proteomes" id="UP000515728"/>
    </source>
</evidence>
<evidence type="ECO:0000256" key="1">
    <source>
        <dbReference type="SAM" id="MobiDB-lite"/>
    </source>
</evidence>
<evidence type="ECO:0008006" key="4">
    <source>
        <dbReference type="Google" id="ProtNLM"/>
    </source>
</evidence>
<proteinExistence type="predicted"/>
<gene>
    <name evidence="2" type="ORF">H6H00_29355</name>
</gene>
<feature type="region of interest" description="Disordered" evidence="1">
    <location>
        <begin position="157"/>
        <end position="214"/>
    </location>
</feature>
<dbReference type="AlphaFoldDB" id="A0A7G7MH48"/>
<feature type="compositionally biased region" description="Basic and acidic residues" evidence="1">
    <location>
        <begin position="166"/>
        <end position="175"/>
    </location>
</feature>
<dbReference type="Gene3D" id="3.90.1720.10">
    <property type="entry name" value="endopeptidase domain like (from Nostoc punctiforme)"/>
    <property type="match status" value="1"/>
</dbReference>
<dbReference type="EMBL" id="CP060131">
    <property type="protein sequence ID" value="QNG52109.1"/>
    <property type="molecule type" value="Genomic_DNA"/>
</dbReference>
<evidence type="ECO:0000313" key="2">
    <source>
        <dbReference type="EMBL" id="QNG52109.1"/>
    </source>
</evidence>